<name>M4QMF5_9VIRU</name>
<gene>
    <name evidence="2" type="ORF">TVSG_00015</name>
</gene>
<reference evidence="2 3" key="1">
    <citation type="submission" date="2010-09" db="EMBL/GenBank/DDBJ databases">
        <title>The Genome Sequence of Tetraselmis viridis virus S1.</title>
        <authorList>
            <consortium name="The Broad Institute Genome Sequencing Platform"/>
            <person name="Henn M.R."/>
            <person name="Bratbak G."/>
            <person name="Levin J."/>
            <person name="Malboeuf C."/>
            <person name="Casali M."/>
            <person name="Russ C."/>
            <person name="Lennon N."/>
            <person name="Chapman S.B."/>
            <person name="Erlich R."/>
            <person name="Young S.K."/>
            <person name="Yandava C."/>
            <person name="Zeng Q."/>
            <person name="Fitzgerald M.F."/>
            <person name="Alvarado L."/>
            <person name="Anderson S."/>
            <person name="Berlin A."/>
            <person name="Chen Z."/>
            <person name="Freedman E."/>
            <person name="Gellesch M."/>
            <person name="Goldberg J."/>
            <person name="Green L."/>
            <person name="Griggs A."/>
            <person name="Gujja S."/>
            <person name="Heilman E."/>
            <person name="Heiman D."/>
            <person name="Hollinger A."/>
            <person name="Howarth C."/>
            <person name="Larson L."/>
            <person name="Mehta T."/>
            <person name="Neiman D."/>
            <person name="Pearson M."/>
            <person name="Roberts A."/>
            <person name="Ryan E."/>
            <person name="Saif S."/>
            <person name="Shea T."/>
            <person name="Shenoy N."/>
            <person name="Sisk P."/>
            <person name="Stolte C."/>
            <person name="Sykes S."/>
            <person name="White J."/>
            <person name="Haas B."/>
            <person name="Nusbaum C."/>
            <person name="Birren B."/>
        </authorList>
    </citation>
    <scope>NUCLEOTIDE SEQUENCE [LARGE SCALE GENOMIC DNA]</scope>
    <source>
        <strain evidence="2 3">S1</strain>
    </source>
</reference>
<evidence type="ECO:0000256" key="1">
    <source>
        <dbReference type="SAM" id="MobiDB-lite"/>
    </source>
</evidence>
<proteinExistence type="predicted"/>
<evidence type="ECO:0000313" key="2">
    <source>
        <dbReference type="EMBL" id="AGH30815.1"/>
    </source>
</evidence>
<keyword evidence="3" id="KW-1185">Reference proteome</keyword>
<feature type="region of interest" description="Disordered" evidence="1">
    <location>
        <begin position="86"/>
        <end position="113"/>
    </location>
</feature>
<dbReference type="RefSeq" id="YP_007676620.1">
    <property type="nucleotide sequence ID" value="NC_020869.1"/>
</dbReference>
<dbReference type="GeneID" id="15013264"/>
<evidence type="ECO:0000313" key="3">
    <source>
        <dbReference type="Proteomes" id="UP000202230"/>
    </source>
</evidence>
<accession>M4QMF5</accession>
<dbReference type="EMBL" id="HQ332143">
    <property type="protein sequence ID" value="AGH30815.1"/>
    <property type="molecule type" value="Genomic_DNA"/>
</dbReference>
<sequence>MDILDVTNESRPVEYFAQMYPGFPRFIHEIMYNIENGMTPEEAAAVSCDSLKDRLKSVINEVETTHAYMNKDGEIELPKAVQDYIDEHGITDNKPPELEAPDGPEDPYFSNDS</sequence>
<dbReference type="Proteomes" id="UP000202230">
    <property type="component" value="Segment"/>
</dbReference>
<organism evidence="2 3">
    <name type="scientific">Tetraselmis viridis virus S1</name>
    <dbReference type="NCBI Taxonomy" id="756285"/>
    <lineage>
        <taxon>Viruses</taxon>
        <taxon>Varidnaviria</taxon>
        <taxon>Bamfordvirae</taxon>
        <taxon>Preplasmiviricota</taxon>
        <taxon>Polisuviricotina</taxon>
        <taxon>Aquintoviricetes</taxon>
        <taxon>Archintovirales</taxon>
        <taxon>Phypoliviridae</taxon>
        <taxon>Tetrivirus</taxon>
        <taxon>Tetrivirus crimaeaense</taxon>
    </lineage>
</organism>
<protein>
    <submittedName>
        <fullName evidence="2">Uncharacterized protein</fullName>
    </submittedName>
</protein>
<feature type="compositionally biased region" description="Basic and acidic residues" evidence="1">
    <location>
        <begin position="86"/>
        <end position="97"/>
    </location>
</feature>
<dbReference type="KEGG" id="vg:15013264"/>